<dbReference type="PANTHER" id="PTHR12820:SF0">
    <property type="entry name" value="VACUOLAR PROTEIN SORTING-ASSOCIATED PROTEIN 53 HOMOLOG"/>
    <property type="match status" value="1"/>
</dbReference>
<dbReference type="Proteomes" id="UP001497600">
    <property type="component" value="Chromosome G"/>
</dbReference>
<evidence type="ECO:0000256" key="1">
    <source>
        <dbReference type="ARBA" id="ARBA00004150"/>
    </source>
</evidence>
<comment type="subcellular location">
    <subcellularLocation>
        <location evidence="2">Endosome membrane</location>
        <topology evidence="2">Peripheral membrane protein</topology>
    </subcellularLocation>
    <subcellularLocation>
        <location evidence="1">Golgi apparatus</location>
        <location evidence="1">trans-Golgi network membrane</location>
        <topology evidence="1">Peripheral membrane protein</topology>
    </subcellularLocation>
</comment>
<protein>
    <submittedName>
        <fullName evidence="10">Vacuolar protein sorting-associated protein 53</fullName>
    </submittedName>
</protein>
<evidence type="ECO:0000256" key="7">
    <source>
        <dbReference type="SAM" id="MobiDB-lite"/>
    </source>
</evidence>
<evidence type="ECO:0000256" key="3">
    <source>
        <dbReference type="ARBA" id="ARBA00008628"/>
    </source>
</evidence>
<dbReference type="Pfam" id="PF04100">
    <property type="entry name" value="Vps53_N"/>
    <property type="match status" value="1"/>
</dbReference>
<dbReference type="EMBL" id="OZ004259">
    <property type="protein sequence ID" value="CAK7915855.1"/>
    <property type="molecule type" value="Genomic_DNA"/>
</dbReference>
<comment type="similarity">
    <text evidence="3">Belongs to the VPS53 family.</text>
</comment>
<evidence type="ECO:0000259" key="8">
    <source>
        <dbReference type="Pfam" id="PF04100"/>
    </source>
</evidence>
<organism evidence="10 11">
    <name type="scientific">[Candida] anglica</name>
    <dbReference type="NCBI Taxonomy" id="148631"/>
    <lineage>
        <taxon>Eukaryota</taxon>
        <taxon>Fungi</taxon>
        <taxon>Dikarya</taxon>
        <taxon>Ascomycota</taxon>
        <taxon>Saccharomycotina</taxon>
        <taxon>Pichiomycetes</taxon>
        <taxon>Debaryomycetaceae</taxon>
        <taxon>Kurtzmaniella</taxon>
    </lineage>
</organism>
<evidence type="ECO:0000313" key="11">
    <source>
        <dbReference type="Proteomes" id="UP001497600"/>
    </source>
</evidence>
<evidence type="ECO:0000256" key="5">
    <source>
        <dbReference type="ARBA" id="ARBA00023034"/>
    </source>
</evidence>
<evidence type="ECO:0000256" key="4">
    <source>
        <dbReference type="ARBA" id="ARBA00022753"/>
    </source>
</evidence>
<dbReference type="Gene3D" id="1.10.357.110">
    <property type="entry name" value="Vacuolar protein sorting-associated protein 53, C-terminus"/>
    <property type="match status" value="1"/>
</dbReference>
<name>A0ABP0EHV7_9ASCO</name>
<feature type="region of interest" description="Disordered" evidence="7">
    <location>
        <begin position="753"/>
        <end position="791"/>
    </location>
</feature>
<keyword evidence="5" id="KW-0333">Golgi apparatus</keyword>
<sequence length="836" mass="94580">MSSSFQSRDYSPAAHLNALFQSPEALNELPDLLQHIHTYKSQLDSSINQSIEEYNHTIRQSSFDPKKFQQDVSSLLVTIKTTKSKASKTEQTITSMSQTIQSLDQSKKNLVHSMTVLKRLQMLISANDTLTQTIPSKNYKEILSLFSVVKELSSHFKPYKSIDEIASLNAIINRSQAKLVDDIFLDYEDAIQSDDSSRVDLQYAAQILEIISSSQKLKLIDWFCNIQLREIQGIFKSSDEAGSLENVARRYIFFKKVLSVVSNDLTHWFPEEWHIDLEVSKKFCTFTKNDLQKVLNHYNVTRKSSSSGTNPDVLLNALTATLEFEKFLNQTLNTEVFDQFISRSFEPYLSVWVSQQDSMMESKFMEYLSTPKIPEELNSNTYEGLLSILSTNAPPNIASSSAELFRTYRNILAQTTKLSSGPILGELSDLSVKFLIQYAQRVLLPCLPTNIEVLTGVESLKYLTMVLNTSDYCSNTSSQLEDKIKSTIDEDLKEIINFDDARESFIELITNSITLLLTKISKDLDFCWRQFQNINWSNMDNVGDVSRYMTDTKRILNENMRIILPLIVREGYVRNFCNKVVELVVNQFMNQWKCIKPINTVNAEQLLLDLSALKSILLALPMYEDPTFEESIHPHGASTSPSDLKVSASYGKFVNSQIHKAETVLKVLLSPTKPIDDFVSNYLTLIGDKSSHNFGKLLNLKGVHGQESSPYVDNFLLQIASGEDLQLVDSSPLLSQLKTEGEEAADKIKKPIPTISKPVTGSTSNTASNNIFSKSPRLNGNFSPPGAFQTPFQNNLNINNIEKSFRELALNGENKVSKINENFKNFGKLFRKDNNE</sequence>
<evidence type="ECO:0000256" key="6">
    <source>
        <dbReference type="ARBA" id="ARBA00023136"/>
    </source>
</evidence>
<proteinExistence type="inferred from homology"/>
<feature type="compositionally biased region" description="Polar residues" evidence="7">
    <location>
        <begin position="759"/>
        <end position="782"/>
    </location>
</feature>
<dbReference type="Pfam" id="PF16854">
    <property type="entry name" value="VPS53_C"/>
    <property type="match status" value="1"/>
</dbReference>
<keyword evidence="6" id="KW-0472">Membrane</keyword>
<accession>A0ABP0EHV7</accession>
<reference evidence="10 11" key="1">
    <citation type="submission" date="2024-01" db="EMBL/GenBank/DDBJ databases">
        <authorList>
            <consortium name="Genoscope - CEA"/>
            <person name="William W."/>
        </authorList>
    </citation>
    <scope>NUCLEOTIDE SEQUENCE [LARGE SCALE GENOMIC DNA]</scope>
    <source>
        <strain evidence="10 11">29B2s-10</strain>
    </source>
</reference>
<evidence type="ECO:0000259" key="9">
    <source>
        <dbReference type="Pfam" id="PF16854"/>
    </source>
</evidence>
<keyword evidence="4" id="KW-0967">Endosome</keyword>
<feature type="domain" description="Vps53 N-terminal" evidence="8">
    <location>
        <begin position="9"/>
        <end position="371"/>
    </location>
</feature>
<evidence type="ECO:0000313" key="10">
    <source>
        <dbReference type="EMBL" id="CAK7915855.1"/>
    </source>
</evidence>
<dbReference type="InterPro" id="IPR031745">
    <property type="entry name" value="Vps53_C"/>
</dbReference>
<evidence type="ECO:0000256" key="2">
    <source>
        <dbReference type="ARBA" id="ARBA00004481"/>
    </source>
</evidence>
<dbReference type="InterPro" id="IPR039766">
    <property type="entry name" value="Vps53"/>
</dbReference>
<gene>
    <name evidence="10" type="primary">VPS53</name>
    <name evidence="10" type="ORF">CAAN4_G01178</name>
</gene>
<dbReference type="PANTHER" id="PTHR12820">
    <property type="entry name" value="VACUOLAR SORTING PROTEIN 53"/>
    <property type="match status" value="1"/>
</dbReference>
<feature type="domain" description="Vps53 C-terminal" evidence="9">
    <location>
        <begin position="604"/>
        <end position="703"/>
    </location>
</feature>
<keyword evidence="11" id="KW-1185">Reference proteome</keyword>
<dbReference type="InterPro" id="IPR007234">
    <property type="entry name" value="Vps53_N"/>
</dbReference>
<dbReference type="InterPro" id="IPR038260">
    <property type="entry name" value="Vps53_C_sf"/>
</dbReference>